<dbReference type="GO" id="GO:0034976">
    <property type="term" value="P:response to endoplasmic reticulum stress"/>
    <property type="evidence" value="ECO:0007669"/>
    <property type="project" value="TreeGrafter"/>
</dbReference>
<dbReference type="Proteomes" id="UP000230423">
    <property type="component" value="Unassembled WGS sequence"/>
</dbReference>
<dbReference type="SUPFAM" id="SSF52833">
    <property type="entry name" value="Thioredoxin-like"/>
    <property type="match status" value="3"/>
</dbReference>
<comment type="similarity">
    <text evidence="3 11">Belongs to the protein disulfide isomerase family.</text>
</comment>
<dbReference type="OrthoDB" id="427280at2759"/>
<evidence type="ECO:0000256" key="5">
    <source>
        <dbReference type="ARBA" id="ARBA00022729"/>
    </source>
</evidence>
<comment type="catalytic activity">
    <reaction evidence="1">
        <text>Catalyzes the rearrangement of -S-S- bonds in proteins.</text>
        <dbReference type="EC" id="5.3.4.1"/>
    </reaction>
</comment>
<evidence type="ECO:0000256" key="8">
    <source>
        <dbReference type="ARBA" id="ARBA00023157"/>
    </source>
</evidence>
<dbReference type="CDD" id="cd02961">
    <property type="entry name" value="PDI_a_family"/>
    <property type="match status" value="3"/>
</dbReference>
<keyword evidence="8" id="KW-1015">Disulfide bond</keyword>
<dbReference type="PANTHER" id="PTHR18929">
    <property type="entry name" value="PROTEIN DISULFIDE ISOMERASE"/>
    <property type="match status" value="1"/>
</dbReference>
<name>A0A2G9UNC1_TELCI</name>
<proteinExistence type="inferred from homology"/>
<evidence type="ECO:0000256" key="11">
    <source>
        <dbReference type="RuleBase" id="RU004208"/>
    </source>
</evidence>
<dbReference type="GO" id="GO:0003756">
    <property type="term" value="F:protein disulfide isomerase activity"/>
    <property type="evidence" value="ECO:0007669"/>
    <property type="project" value="UniProtKB-EC"/>
</dbReference>
<dbReference type="Pfam" id="PF00085">
    <property type="entry name" value="Thioredoxin"/>
    <property type="match status" value="2"/>
</dbReference>
<keyword evidence="14" id="KW-1185">Reference proteome</keyword>
<organism evidence="13 14">
    <name type="scientific">Teladorsagia circumcincta</name>
    <name type="common">Brown stomach worm</name>
    <name type="synonym">Ostertagia circumcincta</name>
    <dbReference type="NCBI Taxonomy" id="45464"/>
    <lineage>
        <taxon>Eukaryota</taxon>
        <taxon>Metazoa</taxon>
        <taxon>Ecdysozoa</taxon>
        <taxon>Nematoda</taxon>
        <taxon>Chromadorea</taxon>
        <taxon>Rhabditida</taxon>
        <taxon>Rhabditina</taxon>
        <taxon>Rhabditomorpha</taxon>
        <taxon>Strongyloidea</taxon>
        <taxon>Trichostrongylidae</taxon>
        <taxon>Teladorsagia</taxon>
    </lineage>
</organism>
<evidence type="ECO:0000256" key="2">
    <source>
        <dbReference type="ARBA" id="ARBA00004319"/>
    </source>
</evidence>
<evidence type="ECO:0000313" key="14">
    <source>
        <dbReference type="Proteomes" id="UP000230423"/>
    </source>
</evidence>
<protein>
    <recommendedName>
        <fullName evidence="4">protein disulfide-isomerase</fullName>
        <ecNumber evidence="4">5.3.4.1</ecNumber>
    </recommendedName>
</protein>
<evidence type="ECO:0000259" key="12">
    <source>
        <dbReference type="PROSITE" id="PS51352"/>
    </source>
</evidence>
<sequence length="248" mass="27966">MPVILISDCTCWSTILQQYPTTDDCKCIHCKNLEPNYTKAATMVSTPLAKIDGTVEKNLADRFEITGYPTLLFWKDGNKPIPYNGGREVDEIVSWIQSHTEDDAVAILTTANFDQFVKKHGLCLVDFYAPWCPHCKKLAPEFEKAAVKLKEQHSSVKLAKVDCVAEKELDQRFDIKGYPTVKLLKYGDIIADYDRARKADAIVEFMIEHSGEASKSTTKEGVVAVLTDSNFDEFVKEHELCLVDFYAP</sequence>
<reference evidence="13 14" key="1">
    <citation type="submission" date="2015-09" db="EMBL/GenBank/DDBJ databases">
        <title>Draft genome of the parasitic nematode Teladorsagia circumcincta isolate WARC Sus (inbred).</title>
        <authorList>
            <person name="Mitreva M."/>
        </authorList>
    </citation>
    <scope>NUCLEOTIDE SEQUENCE [LARGE SCALE GENOMIC DNA]</scope>
    <source>
        <strain evidence="13 14">S</strain>
    </source>
</reference>
<evidence type="ECO:0000256" key="7">
    <source>
        <dbReference type="ARBA" id="ARBA00022824"/>
    </source>
</evidence>
<evidence type="ECO:0000313" key="13">
    <source>
        <dbReference type="EMBL" id="PIO70970.1"/>
    </source>
</evidence>
<comment type="subcellular location">
    <subcellularLocation>
        <location evidence="2">Endoplasmic reticulum lumen</location>
    </subcellularLocation>
</comment>
<evidence type="ECO:0000256" key="6">
    <source>
        <dbReference type="ARBA" id="ARBA00022737"/>
    </source>
</evidence>
<keyword evidence="5" id="KW-0732">Signal</keyword>
<evidence type="ECO:0000256" key="4">
    <source>
        <dbReference type="ARBA" id="ARBA00012723"/>
    </source>
</evidence>
<dbReference type="FunFam" id="3.40.30.10:FF:000017">
    <property type="entry name" value="Protein disulfide-isomerase A4"/>
    <property type="match status" value="1"/>
</dbReference>
<dbReference type="InterPro" id="IPR005788">
    <property type="entry name" value="PDI_thioredoxin-like_dom"/>
</dbReference>
<evidence type="ECO:0000256" key="10">
    <source>
        <dbReference type="ARBA" id="ARBA00023284"/>
    </source>
</evidence>
<accession>A0A2G9UNC1</accession>
<feature type="domain" description="Thioredoxin" evidence="12">
    <location>
        <begin position="54"/>
        <end position="227"/>
    </location>
</feature>
<keyword evidence="6" id="KW-0677">Repeat</keyword>
<dbReference type="InterPro" id="IPR013766">
    <property type="entry name" value="Thioredoxin_domain"/>
</dbReference>
<dbReference type="PROSITE" id="PS51352">
    <property type="entry name" value="THIOREDOXIN_2"/>
    <property type="match status" value="1"/>
</dbReference>
<evidence type="ECO:0000256" key="1">
    <source>
        <dbReference type="ARBA" id="ARBA00001182"/>
    </source>
</evidence>
<dbReference type="PRINTS" id="PR00421">
    <property type="entry name" value="THIOREDOXIN"/>
</dbReference>
<dbReference type="NCBIfam" id="TIGR01126">
    <property type="entry name" value="pdi_dom"/>
    <property type="match status" value="1"/>
</dbReference>
<dbReference type="EC" id="5.3.4.1" evidence="4"/>
<dbReference type="InterPro" id="IPR036249">
    <property type="entry name" value="Thioredoxin-like_sf"/>
</dbReference>
<dbReference type="EMBL" id="KZ346097">
    <property type="protein sequence ID" value="PIO70970.1"/>
    <property type="molecule type" value="Genomic_DNA"/>
</dbReference>
<dbReference type="GO" id="GO:0006457">
    <property type="term" value="P:protein folding"/>
    <property type="evidence" value="ECO:0007669"/>
    <property type="project" value="TreeGrafter"/>
</dbReference>
<evidence type="ECO:0000256" key="3">
    <source>
        <dbReference type="ARBA" id="ARBA00006347"/>
    </source>
</evidence>
<keyword evidence="7" id="KW-0256">Endoplasmic reticulum</keyword>
<evidence type="ECO:0000256" key="9">
    <source>
        <dbReference type="ARBA" id="ARBA00023235"/>
    </source>
</evidence>
<dbReference type="InterPro" id="IPR017937">
    <property type="entry name" value="Thioredoxin_CS"/>
</dbReference>
<feature type="non-terminal residue" evidence="13">
    <location>
        <position position="248"/>
    </location>
</feature>
<dbReference type="Gene3D" id="3.40.30.10">
    <property type="entry name" value="Glutaredoxin"/>
    <property type="match status" value="3"/>
</dbReference>
<dbReference type="PROSITE" id="PS00194">
    <property type="entry name" value="THIOREDOXIN_1"/>
    <property type="match status" value="1"/>
</dbReference>
<keyword evidence="9 13" id="KW-0413">Isomerase</keyword>
<dbReference type="GO" id="GO:0005788">
    <property type="term" value="C:endoplasmic reticulum lumen"/>
    <property type="evidence" value="ECO:0007669"/>
    <property type="project" value="UniProtKB-SubCell"/>
</dbReference>
<gene>
    <name evidence="13" type="ORF">TELCIR_07140</name>
</gene>
<dbReference type="AlphaFoldDB" id="A0A2G9UNC1"/>
<keyword evidence="10" id="KW-0676">Redox-active center</keyword>